<proteinExistence type="predicted"/>
<organism evidence="1">
    <name type="scientific">Sesamum latifolium</name>
    <dbReference type="NCBI Taxonomy" id="2727402"/>
    <lineage>
        <taxon>Eukaryota</taxon>
        <taxon>Viridiplantae</taxon>
        <taxon>Streptophyta</taxon>
        <taxon>Embryophyta</taxon>
        <taxon>Tracheophyta</taxon>
        <taxon>Spermatophyta</taxon>
        <taxon>Magnoliopsida</taxon>
        <taxon>eudicotyledons</taxon>
        <taxon>Gunneridae</taxon>
        <taxon>Pentapetalae</taxon>
        <taxon>asterids</taxon>
        <taxon>lamiids</taxon>
        <taxon>Lamiales</taxon>
        <taxon>Pedaliaceae</taxon>
        <taxon>Sesamum</taxon>
    </lineage>
</organism>
<protein>
    <submittedName>
        <fullName evidence="1">Uncharacterized protein</fullName>
    </submittedName>
</protein>
<reference evidence="1" key="2">
    <citation type="journal article" date="2024" name="Plant">
        <title>Genomic evolution and insights into agronomic trait innovations of Sesamum species.</title>
        <authorList>
            <person name="Miao H."/>
            <person name="Wang L."/>
            <person name="Qu L."/>
            <person name="Liu H."/>
            <person name="Sun Y."/>
            <person name="Le M."/>
            <person name="Wang Q."/>
            <person name="Wei S."/>
            <person name="Zheng Y."/>
            <person name="Lin W."/>
            <person name="Duan Y."/>
            <person name="Cao H."/>
            <person name="Xiong S."/>
            <person name="Wang X."/>
            <person name="Wei L."/>
            <person name="Li C."/>
            <person name="Ma Q."/>
            <person name="Ju M."/>
            <person name="Zhao R."/>
            <person name="Li G."/>
            <person name="Mu C."/>
            <person name="Tian Q."/>
            <person name="Mei H."/>
            <person name="Zhang T."/>
            <person name="Gao T."/>
            <person name="Zhang H."/>
        </authorList>
    </citation>
    <scope>NUCLEOTIDE SEQUENCE</scope>
    <source>
        <strain evidence="1">KEN1</strain>
    </source>
</reference>
<comment type="caution">
    <text evidence="1">The sequence shown here is derived from an EMBL/GenBank/DDBJ whole genome shotgun (WGS) entry which is preliminary data.</text>
</comment>
<dbReference type="AlphaFoldDB" id="A0AAW2W061"/>
<sequence>MAEGLWTWKKLLKLREKMMQGIEYPVGDGTTFKLWLDPWHPDGLLIQRFPNGPMITGLPMDFELQLVITAGEWSWPSARHMDIREIVSKLPTVHFGAPDSIIWKSSSGMFSTKDAYTLFSSSS</sequence>
<evidence type="ECO:0000313" key="1">
    <source>
        <dbReference type="EMBL" id="KAL0433541.1"/>
    </source>
</evidence>
<accession>A0AAW2W061</accession>
<reference evidence="1" key="1">
    <citation type="submission" date="2020-06" db="EMBL/GenBank/DDBJ databases">
        <authorList>
            <person name="Li T."/>
            <person name="Hu X."/>
            <person name="Zhang T."/>
            <person name="Song X."/>
            <person name="Zhang H."/>
            <person name="Dai N."/>
            <person name="Sheng W."/>
            <person name="Hou X."/>
            <person name="Wei L."/>
        </authorList>
    </citation>
    <scope>NUCLEOTIDE SEQUENCE</scope>
    <source>
        <strain evidence="1">KEN1</strain>
        <tissue evidence="1">Leaf</tissue>
    </source>
</reference>
<gene>
    <name evidence="1" type="ORF">Slati_2688400</name>
</gene>
<dbReference type="EMBL" id="JACGWN010000009">
    <property type="protein sequence ID" value="KAL0433541.1"/>
    <property type="molecule type" value="Genomic_DNA"/>
</dbReference>
<name>A0AAW2W061_9LAMI</name>